<dbReference type="GO" id="GO:0016740">
    <property type="term" value="F:transferase activity"/>
    <property type="evidence" value="ECO:0007669"/>
    <property type="project" value="UniProtKB-KW"/>
</dbReference>
<dbReference type="Gene3D" id="3.30.1540.10">
    <property type="entry name" value="formyl-coa transferase, domain 3"/>
    <property type="match status" value="1"/>
</dbReference>
<dbReference type="InterPro" id="IPR044855">
    <property type="entry name" value="CoA-Trfase_III_dom3_sf"/>
</dbReference>
<dbReference type="InterPro" id="IPR050509">
    <property type="entry name" value="CoA-transferase_III"/>
</dbReference>
<name>A0A1H8BU37_STIAU</name>
<proteinExistence type="predicted"/>
<keyword evidence="1" id="KW-0808">Transferase</keyword>
<keyword evidence="2" id="KW-1185">Reference proteome</keyword>
<sequence>MDTLPLQGLKVLDLSRLLPGPYATLVLADLGATVDKVEEPNGGDYIRQMPPLRDGESALFYGLNRNKRSVTLDLKSEAGREAFKRLVRGYDVLVESFRPGVMDKLGLGEAVLRAENPRLIYCAISGYGQTGPDRLKAGHDLNYAARAGVLAYGGAAGGAPAFPGVQMGDIGGGSLFALVGILAALHERERTGRGRFVDVSMTDGTVAFLHMHLAARLAMGEQGAPLQRGREALNGGYACYGLYGTQDGRWLAVGALEPKFFAGLCERLGRMDLFADGYDTAEAGARVKAELARLFAEHPLAYWQERFAGTDLCIEPVLEGDEVCKDPQLQARGLFVEAEDAQRGRRMTHLLTPLRMGPTPLRPPPTLGQHSQQILAEAGLSPEEMLHLKIIIPVVSRDSEDVS</sequence>
<dbReference type="PANTHER" id="PTHR48228">
    <property type="entry name" value="SUCCINYL-COA--D-CITRAMALATE COA-TRANSFERASE"/>
    <property type="match status" value="1"/>
</dbReference>
<reference evidence="2" key="1">
    <citation type="submission" date="2016-10" db="EMBL/GenBank/DDBJ databases">
        <authorList>
            <person name="Varghese N."/>
            <person name="Submissions S."/>
        </authorList>
    </citation>
    <scope>NUCLEOTIDE SEQUENCE [LARGE SCALE GENOMIC DNA]</scope>
    <source>
        <strain evidence="2">DSM 17044</strain>
    </source>
</reference>
<dbReference type="Proteomes" id="UP000182719">
    <property type="component" value="Unassembled WGS sequence"/>
</dbReference>
<dbReference type="RefSeq" id="WP_075010385.1">
    <property type="nucleotide sequence ID" value="NZ_FOAP01000024.1"/>
</dbReference>
<evidence type="ECO:0000313" key="2">
    <source>
        <dbReference type="Proteomes" id="UP000182719"/>
    </source>
</evidence>
<dbReference type="Pfam" id="PF02515">
    <property type="entry name" value="CoA_transf_3"/>
    <property type="match status" value="1"/>
</dbReference>
<protein>
    <submittedName>
        <fullName evidence="1">Crotonobetainyl-CoA:carnitine CoA-transferase CaiB</fullName>
    </submittedName>
</protein>
<dbReference type="AlphaFoldDB" id="A0A1H8BU37"/>
<dbReference type="SUPFAM" id="SSF89796">
    <property type="entry name" value="CoA-transferase family III (CaiB/BaiF)"/>
    <property type="match status" value="1"/>
</dbReference>
<dbReference type="InterPro" id="IPR023606">
    <property type="entry name" value="CoA-Trfase_III_dom_1_sf"/>
</dbReference>
<dbReference type="PANTHER" id="PTHR48228:SF5">
    <property type="entry name" value="ALPHA-METHYLACYL-COA RACEMASE"/>
    <property type="match status" value="1"/>
</dbReference>
<dbReference type="EMBL" id="FOAP01000024">
    <property type="protein sequence ID" value="SEM86385.1"/>
    <property type="molecule type" value="Genomic_DNA"/>
</dbReference>
<gene>
    <name evidence="1" type="ORF">SAMN05444354_124104</name>
</gene>
<dbReference type="Gene3D" id="3.40.50.10540">
    <property type="entry name" value="Crotonobetainyl-coa:carnitine coa-transferase, domain 1"/>
    <property type="match status" value="1"/>
</dbReference>
<evidence type="ECO:0000313" key="1">
    <source>
        <dbReference type="EMBL" id="SEM86385.1"/>
    </source>
</evidence>
<organism evidence="1 2">
    <name type="scientific">Stigmatella aurantiaca</name>
    <dbReference type="NCBI Taxonomy" id="41"/>
    <lineage>
        <taxon>Bacteria</taxon>
        <taxon>Pseudomonadati</taxon>
        <taxon>Myxococcota</taxon>
        <taxon>Myxococcia</taxon>
        <taxon>Myxococcales</taxon>
        <taxon>Cystobacterineae</taxon>
        <taxon>Archangiaceae</taxon>
        <taxon>Stigmatella</taxon>
    </lineage>
</organism>
<dbReference type="InterPro" id="IPR003673">
    <property type="entry name" value="CoA-Trfase_fam_III"/>
</dbReference>
<dbReference type="OrthoDB" id="9781472at2"/>
<accession>A0A1H8BU37</accession>